<gene>
    <name evidence="3" type="ORF">MUN68_006600</name>
</gene>
<dbReference type="EMBL" id="CP116221">
    <property type="protein sequence ID" value="WCO03159.1"/>
    <property type="molecule type" value="Genomic_DNA"/>
</dbReference>
<evidence type="ECO:0000256" key="1">
    <source>
        <dbReference type="ARBA" id="ARBA00023284"/>
    </source>
</evidence>
<dbReference type="InterPro" id="IPR013766">
    <property type="entry name" value="Thioredoxin_domain"/>
</dbReference>
<evidence type="ECO:0000313" key="4">
    <source>
        <dbReference type="Proteomes" id="UP001202717"/>
    </source>
</evidence>
<accession>A0ABY7S194</accession>
<keyword evidence="1" id="KW-0676">Redox-active center</keyword>
<proteinExistence type="predicted"/>
<dbReference type="SUPFAM" id="SSF52833">
    <property type="entry name" value="Thioredoxin-like"/>
    <property type="match status" value="1"/>
</dbReference>
<organism evidence="3 4">
    <name type="scientific">Psychroserpens ponticola</name>
    <dbReference type="NCBI Taxonomy" id="2932268"/>
    <lineage>
        <taxon>Bacteria</taxon>
        <taxon>Pseudomonadati</taxon>
        <taxon>Bacteroidota</taxon>
        <taxon>Flavobacteriia</taxon>
        <taxon>Flavobacteriales</taxon>
        <taxon>Flavobacteriaceae</taxon>
        <taxon>Psychroserpens</taxon>
    </lineage>
</organism>
<dbReference type="PROSITE" id="PS00194">
    <property type="entry name" value="THIOREDOXIN_1"/>
    <property type="match status" value="1"/>
</dbReference>
<evidence type="ECO:0000259" key="2">
    <source>
        <dbReference type="PROSITE" id="PS51352"/>
    </source>
</evidence>
<dbReference type="RefSeq" id="WP_249994158.1">
    <property type="nucleotide sequence ID" value="NZ_CP116221.1"/>
</dbReference>
<evidence type="ECO:0000313" key="3">
    <source>
        <dbReference type="EMBL" id="WCO03159.1"/>
    </source>
</evidence>
<dbReference type="InterPro" id="IPR000866">
    <property type="entry name" value="AhpC/TSA"/>
</dbReference>
<name>A0ABY7S194_9FLAO</name>
<keyword evidence="4" id="KW-1185">Reference proteome</keyword>
<dbReference type="InterPro" id="IPR036249">
    <property type="entry name" value="Thioredoxin-like_sf"/>
</dbReference>
<dbReference type="InterPro" id="IPR050553">
    <property type="entry name" value="Thioredoxin_ResA/DsbE_sf"/>
</dbReference>
<dbReference type="PANTHER" id="PTHR42852">
    <property type="entry name" value="THIOL:DISULFIDE INTERCHANGE PROTEIN DSBE"/>
    <property type="match status" value="1"/>
</dbReference>
<sequence length="178" mass="20694">MIKVRYKMHKRILLIMSVLCLGFVTSSNIEIEYYTSNDTDIPILNFDALEPLLYAESEDIQIVNFWAMWCAPCVKELPVFQEYQRNNPNVKVTLVSLDFPEDVETKLKPFLKKKGITSKVILLDDPDSNSWIDKIDPNWSGAIPFTIIFNSKNRSFHERTFNNITDLKNEINTTINNK</sequence>
<reference evidence="3 4" key="1">
    <citation type="submission" date="2023-01" db="EMBL/GenBank/DDBJ databases">
        <title>Psychroserpens ponticola sp. nov., isolated from seawater.</title>
        <authorList>
            <person name="Kristyanto S."/>
            <person name="Jung J."/>
            <person name="Kim J.M."/>
            <person name="Jeon C.O."/>
        </authorList>
    </citation>
    <scope>NUCLEOTIDE SEQUENCE [LARGE SCALE GENOMIC DNA]</scope>
    <source>
        <strain evidence="3 4">MSW6</strain>
    </source>
</reference>
<dbReference type="Pfam" id="PF00578">
    <property type="entry name" value="AhpC-TSA"/>
    <property type="match status" value="1"/>
</dbReference>
<dbReference type="Proteomes" id="UP001202717">
    <property type="component" value="Chromosome"/>
</dbReference>
<protein>
    <submittedName>
        <fullName evidence="3">TlpA disulfide reductase family protein</fullName>
    </submittedName>
</protein>
<dbReference type="CDD" id="cd02966">
    <property type="entry name" value="TlpA_like_family"/>
    <property type="match status" value="1"/>
</dbReference>
<dbReference type="Gene3D" id="3.40.30.10">
    <property type="entry name" value="Glutaredoxin"/>
    <property type="match status" value="1"/>
</dbReference>
<dbReference type="PROSITE" id="PS51352">
    <property type="entry name" value="THIOREDOXIN_2"/>
    <property type="match status" value="1"/>
</dbReference>
<dbReference type="InterPro" id="IPR017937">
    <property type="entry name" value="Thioredoxin_CS"/>
</dbReference>
<dbReference type="PANTHER" id="PTHR42852:SF13">
    <property type="entry name" value="PROTEIN DIPZ"/>
    <property type="match status" value="1"/>
</dbReference>
<feature type="domain" description="Thioredoxin" evidence="2">
    <location>
        <begin position="22"/>
        <end position="169"/>
    </location>
</feature>